<dbReference type="InterPro" id="IPR011042">
    <property type="entry name" value="6-blade_b-propeller_TolB-like"/>
</dbReference>
<dbReference type="InterPro" id="IPR011041">
    <property type="entry name" value="Quinoprot_gluc/sorb_DH_b-prop"/>
</dbReference>
<dbReference type="InterPro" id="IPR035986">
    <property type="entry name" value="PKD_dom_sf"/>
</dbReference>
<feature type="region of interest" description="Disordered" evidence="7">
    <location>
        <begin position="416"/>
        <end position="473"/>
    </location>
</feature>
<dbReference type="Gene3D" id="3.40.50.880">
    <property type="match status" value="1"/>
</dbReference>
<organism evidence="10 11">
    <name type="scientific">Neolewinella marina</name>
    <dbReference type="NCBI Taxonomy" id="438751"/>
    <lineage>
        <taxon>Bacteria</taxon>
        <taxon>Pseudomonadati</taxon>
        <taxon>Bacteroidota</taxon>
        <taxon>Saprospiria</taxon>
        <taxon>Saprospirales</taxon>
        <taxon>Lewinellaceae</taxon>
        <taxon>Neolewinella</taxon>
    </lineage>
</organism>
<feature type="region of interest" description="Disordered" evidence="7">
    <location>
        <begin position="509"/>
        <end position="528"/>
    </location>
</feature>
<dbReference type="Gene3D" id="2.60.40.10">
    <property type="entry name" value="Immunoglobulins"/>
    <property type="match status" value="1"/>
</dbReference>
<evidence type="ECO:0000256" key="2">
    <source>
        <dbReference type="ARBA" id="ARBA00022617"/>
    </source>
</evidence>
<keyword evidence="1" id="KW-0813">Transport</keyword>
<dbReference type="InterPro" id="IPR009056">
    <property type="entry name" value="Cyt_c-like_dom"/>
</dbReference>
<dbReference type="Pfam" id="PF00034">
    <property type="entry name" value="Cytochrom_C"/>
    <property type="match status" value="1"/>
</dbReference>
<dbReference type="SUPFAM" id="SSF50952">
    <property type="entry name" value="Soluble quinoprotein glucose dehydrogenase"/>
    <property type="match status" value="1"/>
</dbReference>
<evidence type="ECO:0000256" key="1">
    <source>
        <dbReference type="ARBA" id="ARBA00022448"/>
    </source>
</evidence>
<keyword evidence="11" id="KW-1185">Reference proteome</keyword>
<dbReference type="InterPro" id="IPR000601">
    <property type="entry name" value="PKD_dom"/>
</dbReference>
<dbReference type="EMBL" id="PDLO01000014">
    <property type="protein sequence ID" value="PHK97061.1"/>
    <property type="molecule type" value="Genomic_DNA"/>
</dbReference>
<dbReference type="SUPFAM" id="SSF52317">
    <property type="entry name" value="Class I glutamine amidotransferase-like"/>
    <property type="match status" value="1"/>
</dbReference>
<dbReference type="PROSITE" id="PS51007">
    <property type="entry name" value="CYTC"/>
    <property type="match status" value="1"/>
</dbReference>
<dbReference type="CDD" id="cd00146">
    <property type="entry name" value="PKD"/>
    <property type="match status" value="1"/>
</dbReference>
<dbReference type="Pfam" id="PF06283">
    <property type="entry name" value="ThuA"/>
    <property type="match status" value="1"/>
</dbReference>
<dbReference type="OrthoDB" id="9816308at2"/>
<dbReference type="Gene3D" id="2.60.120.260">
    <property type="entry name" value="Galactose-binding domain-like"/>
    <property type="match status" value="1"/>
</dbReference>
<evidence type="ECO:0000259" key="9">
    <source>
        <dbReference type="PROSITE" id="PS51007"/>
    </source>
</evidence>
<accession>A0A2G0CAS0</accession>
<keyword evidence="5 6" id="KW-0408">Iron</keyword>
<feature type="signal peptide" evidence="8">
    <location>
        <begin position="1"/>
        <end position="22"/>
    </location>
</feature>
<dbReference type="AlphaFoldDB" id="A0A2G0CAS0"/>
<dbReference type="RefSeq" id="WP_099107956.1">
    <property type="nucleotide sequence ID" value="NZ_PDLO01000014.1"/>
</dbReference>
<dbReference type="CDD" id="cd04084">
    <property type="entry name" value="CBM6_xylanase-like"/>
    <property type="match status" value="1"/>
</dbReference>
<dbReference type="PRINTS" id="PR00606">
    <property type="entry name" value="CYTCHROMECID"/>
</dbReference>
<dbReference type="InterPro" id="IPR002324">
    <property type="entry name" value="Cyt_c_ID"/>
</dbReference>
<evidence type="ECO:0000256" key="4">
    <source>
        <dbReference type="ARBA" id="ARBA00022982"/>
    </source>
</evidence>
<feature type="binding site" description="covalent" evidence="6">
    <location>
        <position position="881"/>
    </location>
    <ligand>
        <name>heme c</name>
        <dbReference type="ChEBI" id="CHEBI:61717"/>
    </ligand>
</feature>
<evidence type="ECO:0000256" key="3">
    <source>
        <dbReference type="ARBA" id="ARBA00022723"/>
    </source>
</evidence>
<dbReference type="InterPro" id="IPR029062">
    <property type="entry name" value="Class_I_gatase-like"/>
</dbReference>
<dbReference type="Proteomes" id="UP000226437">
    <property type="component" value="Unassembled WGS sequence"/>
</dbReference>
<feature type="chain" id="PRO_5013867807" evidence="8">
    <location>
        <begin position="23"/>
        <end position="1154"/>
    </location>
</feature>
<proteinExistence type="predicted"/>
<keyword evidence="2 6" id="KW-0349">Heme</keyword>
<dbReference type="GO" id="GO:0005506">
    <property type="term" value="F:iron ion binding"/>
    <property type="evidence" value="ECO:0007669"/>
    <property type="project" value="InterPro"/>
</dbReference>
<protein>
    <submittedName>
        <fullName evidence="10">Cytochrome C</fullName>
    </submittedName>
</protein>
<keyword evidence="3 6" id="KW-0479">Metal-binding</keyword>
<dbReference type="Pfam" id="PF07995">
    <property type="entry name" value="GSDH"/>
    <property type="match status" value="1"/>
</dbReference>
<dbReference type="GO" id="GO:0020037">
    <property type="term" value="F:heme binding"/>
    <property type="evidence" value="ECO:0007669"/>
    <property type="project" value="InterPro"/>
</dbReference>
<evidence type="ECO:0000313" key="10">
    <source>
        <dbReference type="EMBL" id="PHK97061.1"/>
    </source>
</evidence>
<comment type="PTM">
    <text evidence="6">Binds 1 heme c group covalently per subunit.</text>
</comment>
<dbReference type="InterPro" id="IPR013783">
    <property type="entry name" value="Ig-like_fold"/>
</dbReference>
<feature type="binding site" description="covalent" evidence="6">
    <location>
        <position position="885"/>
    </location>
    <ligand>
        <name>heme c</name>
        <dbReference type="ChEBI" id="CHEBI:61717"/>
    </ligand>
</feature>
<keyword evidence="8" id="KW-0732">Signal</keyword>
<dbReference type="SUPFAM" id="SSF46626">
    <property type="entry name" value="Cytochrome c"/>
    <property type="match status" value="1"/>
</dbReference>
<dbReference type="InterPro" id="IPR036909">
    <property type="entry name" value="Cyt_c-like_dom_sf"/>
</dbReference>
<dbReference type="Gene3D" id="2.120.10.30">
    <property type="entry name" value="TolB, C-terminal domain"/>
    <property type="match status" value="1"/>
</dbReference>
<gene>
    <name evidence="10" type="ORF">CGL56_17740</name>
</gene>
<dbReference type="PANTHER" id="PTHR40469:SF2">
    <property type="entry name" value="GALACTOSE-BINDING DOMAIN-LIKE SUPERFAMILY PROTEIN"/>
    <property type="match status" value="1"/>
</dbReference>
<dbReference type="SMART" id="SM00089">
    <property type="entry name" value="PKD"/>
    <property type="match status" value="1"/>
</dbReference>
<dbReference type="Pfam" id="PF18911">
    <property type="entry name" value="PKD_4"/>
    <property type="match status" value="1"/>
</dbReference>
<reference evidence="10 11" key="1">
    <citation type="submission" date="2017-10" db="EMBL/GenBank/DDBJ databases">
        <title>The draft genome sequence of Lewinella marina KCTC 32374.</title>
        <authorList>
            <person name="Wang K."/>
        </authorList>
    </citation>
    <scope>NUCLEOTIDE SEQUENCE [LARGE SCALE GENOMIC DNA]</scope>
    <source>
        <strain evidence="10 11">MKG-38</strain>
    </source>
</reference>
<dbReference type="Gene3D" id="1.10.760.10">
    <property type="entry name" value="Cytochrome c-like domain"/>
    <property type="match status" value="1"/>
</dbReference>
<evidence type="ECO:0000256" key="5">
    <source>
        <dbReference type="ARBA" id="ARBA00023004"/>
    </source>
</evidence>
<dbReference type="InterPro" id="IPR029010">
    <property type="entry name" value="ThuA-like"/>
</dbReference>
<dbReference type="InterPro" id="IPR012938">
    <property type="entry name" value="Glc/Sorbosone_DH"/>
</dbReference>
<evidence type="ECO:0000256" key="8">
    <source>
        <dbReference type="SAM" id="SignalP"/>
    </source>
</evidence>
<dbReference type="SUPFAM" id="SSF49299">
    <property type="entry name" value="PKD domain"/>
    <property type="match status" value="1"/>
</dbReference>
<dbReference type="PANTHER" id="PTHR40469">
    <property type="entry name" value="SECRETED GLYCOSYL HYDROLASE"/>
    <property type="match status" value="1"/>
</dbReference>
<feature type="binding site" description="covalent" evidence="6">
    <location>
        <position position="930"/>
    </location>
    <ligand>
        <name>heme c</name>
        <dbReference type="ChEBI" id="CHEBI:61717"/>
    </ligand>
</feature>
<evidence type="ECO:0000256" key="6">
    <source>
        <dbReference type="PIRSR" id="PIRSR602324-1"/>
    </source>
</evidence>
<evidence type="ECO:0000313" key="11">
    <source>
        <dbReference type="Proteomes" id="UP000226437"/>
    </source>
</evidence>
<sequence length="1154" mass="125930">MSYRFFPSLVLLLIAVVCLFQACSEQPEPAILVFSKTAGFRHEAIEAGQEAIREMAKEKGFRADFTEDATAFTEQNLGGYHAVVFLNTTGDVLDAQQQESFERYIQAGGGYVGVHSATDTEYDWPWYGRLAGAYFLDHPSEPSNVQTGRFTVLDTSSWATAGMPAEFEWTDEFYSFRNLSDDVHHVLAVDETTYQGGKNPDFHPMSWYHEFDGGRAFYTALGHTPEAYGEPLFLNHLAAGIHYAIGGDNPQAVDFARSRPEENRFTKVVLAQNLDEPMELTLLDEDRVLFIERKGAIKLYRNSTGELTTIAKLPVSTLYTNKEGETSVAEDGLLGLNKDPNFATNQHIYLYYSDPDTSANVLSRFTMDGDEILLESEKVMITVPVQREQCCHTAGSIAFDANGNLFLSTGDNTNPFASDGYSPSDERPGRSPWDAQKSSANTNDLRGKILRITPQPDGSYTIPEGNLFPEGTEGTRPEIYTMGHRNPFRIFIDPHTGYLYWGDVGPDASDPDSTRGPAGHDEVGQAREAGNYGWPHFVGNNKAYHRYDFANQTSGEPWDPAAPVNSSPNNTGLQQLPPAREAFIWYPYGASPEFPLVGNGGRNAMAGAVYYHDDFAGAERAFPAYYDGKLLAYDWIRGWIMAVTMDENGDYVSMERFLPNTTFNNPMDMVFADNGDLYMLEYGSGWFSQNQDARLIRIEYNGGNRQPQAIATADKAGGTLPLSVTLQAEEATDADNDPLTYRWTVKSDKGYSETFEGQQVELTLDEAGLYQATLTVDDGQGGTTTSTVDIAAGNAVPEVQLALSGASRSFYTPGTPIGYEVKVSDAEDGSLGQGIDASQVVLTMDYLAEGYDQVEIARGHRGADAGALASQGETLISENDCVSCHALDKESIGPTYRAIAARYQDDPEAREYLKGKIIAGGSGVWGENAMAAHPDLPESDVSRMVDYILSLNNVAAAEDRRPLKGSYTPELPEGDPGKGVLLLRAAYSDRGAQGLPSVWAEDVVVLRNANVGVHDYDDSKDMRPVTHNDMKINLADGSGAYLMLRDIDLSGVQSLTVAALAPKPQVNSVGGKVELRIDSPTGPLLGTSAMLKPTEEMSMQPSMLTVPVSLPSGAAKQPHDLYLVFVNEDSPEGTLMVVVGTEFQLATGKAVPSR</sequence>
<name>A0A2G0CAS0_9BACT</name>
<dbReference type="PROSITE" id="PS51257">
    <property type="entry name" value="PROKAR_LIPOPROTEIN"/>
    <property type="match status" value="1"/>
</dbReference>
<feature type="domain" description="Cytochrome c" evidence="9">
    <location>
        <begin position="867"/>
        <end position="952"/>
    </location>
</feature>
<dbReference type="InterPro" id="IPR022409">
    <property type="entry name" value="PKD/Chitinase_dom"/>
</dbReference>
<comment type="caution">
    <text evidence="10">The sequence shown here is derived from an EMBL/GenBank/DDBJ whole genome shotgun (WGS) entry which is preliminary data.</text>
</comment>
<dbReference type="GO" id="GO:0009055">
    <property type="term" value="F:electron transfer activity"/>
    <property type="evidence" value="ECO:0007669"/>
    <property type="project" value="InterPro"/>
</dbReference>
<evidence type="ECO:0000256" key="7">
    <source>
        <dbReference type="SAM" id="MobiDB-lite"/>
    </source>
</evidence>
<keyword evidence="4" id="KW-0249">Electron transport</keyword>